<dbReference type="SUPFAM" id="SSF46689">
    <property type="entry name" value="Homeodomain-like"/>
    <property type="match status" value="1"/>
</dbReference>
<dbReference type="InterPro" id="IPR018060">
    <property type="entry name" value="HTH_AraC"/>
</dbReference>
<dbReference type="InterPro" id="IPR035418">
    <property type="entry name" value="AraC-bd_2"/>
</dbReference>
<dbReference type="EMBL" id="PUEJ01000001">
    <property type="protein sequence ID" value="PRH89374.1"/>
    <property type="molecule type" value="Genomic_DNA"/>
</dbReference>
<dbReference type="GO" id="GO:0043565">
    <property type="term" value="F:sequence-specific DNA binding"/>
    <property type="evidence" value="ECO:0007669"/>
    <property type="project" value="InterPro"/>
</dbReference>
<reference evidence="6 7" key="1">
    <citation type="submission" date="2018-02" db="EMBL/GenBank/DDBJ databases">
        <title>Whole genome sequencing of endophytic bacterium.</title>
        <authorList>
            <person name="Eedara R."/>
            <person name="Podile A.R."/>
        </authorList>
    </citation>
    <scope>NUCLEOTIDE SEQUENCE [LARGE SCALE GENOMIC DNA]</scope>
    <source>
        <strain evidence="6 7">RP1T</strain>
    </source>
</reference>
<accession>A0A2S9QJ53</accession>
<dbReference type="InterPro" id="IPR009057">
    <property type="entry name" value="Homeodomain-like_sf"/>
</dbReference>
<keyword evidence="3" id="KW-0804">Transcription</keyword>
<feature type="region of interest" description="Disordered" evidence="4">
    <location>
        <begin position="275"/>
        <end position="316"/>
    </location>
</feature>
<dbReference type="PROSITE" id="PS01124">
    <property type="entry name" value="HTH_ARAC_FAMILY_2"/>
    <property type="match status" value="1"/>
</dbReference>
<evidence type="ECO:0000256" key="3">
    <source>
        <dbReference type="ARBA" id="ARBA00023163"/>
    </source>
</evidence>
<keyword evidence="7" id="KW-1185">Reference proteome</keyword>
<dbReference type="InterPro" id="IPR020449">
    <property type="entry name" value="Tscrpt_reg_AraC-type_HTH"/>
</dbReference>
<dbReference type="Pfam" id="PF14525">
    <property type="entry name" value="AraC_binding_2"/>
    <property type="match status" value="1"/>
</dbReference>
<evidence type="ECO:0000313" key="7">
    <source>
        <dbReference type="Proteomes" id="UP000237682"/>
    </source>
</evidence>
<dbReference type="Pfam" id="PF12833">
    <property type="entry name" value="HTH_18"/>
    <property type="match status" value="1"/>
</dbReference>
<feature type="domain" description="HTH araC/xylS-type" evidence="5">
    <location>
        <begin position="181"/>
        <end position="282"/>
    </location>
</feature>
<dbReference type="InterPro" id="IPR050204">
    <property type="entry name" value="AraC_XylS_family_regulators"/>
</dbReference>
<dbReference type="PANTHER" id="PTHR46796">
    <property type="entry name" value="HTH-TYPE TRANSCRIPTIONAL ACTIVATOR RHAS-RELATED"/>
    <property type="match status" value="1"/>
</dbReference>
<evidence type="ECO:0000313" key="6">
    <source>
        <dbReference type="EMBL" id="PRH89374.1"/>
    </source>
</evidence>
<evidence type="ECO:0000256" key="4">
    <source>
        <dbReference type="SAM" id="MobiDB-lite"/>
    </source>
</evidence>
<dbReference type="Proteomes" id="UP000237682">
    <property type="component" value="Unassembled WGS sequence"/>
</dbReference>
<organism evidence="6 7">
    <name type="scientific">Labrys okinawensis</name>
    <dbReference type="NCBI Taxonomy" id="346911"/>
    <lineage>
        <taxon>Bacteria</taxon>
        <taxon>Pseudomonadati</taxon>
        <taxon>Pseudomonadota</taxon>
        <taxon>Alphaproteobacteria</taxon>
        <taxon>Hyphomicrobiales</taxon>
        <taxon>Xanthobacteraceae</taxon>
        <taxon>Labrys</taxon>
    </lineage>
</organism>
<evidence type="ECO:0000259" key="5">
    <source>
        <dbReference type="PROSITE" id="PS01124"/>
    </source>
</evidence>
<dbReference type="RefSeq" id="WP_105860338.1">
    <property type="nucleotide sequence ID" value="NZ_PUEJ01000001.1"/>
</dbReference>
<name>A0A2S9QJ53_9HYPH</name>
<dbReference type="PRINTS" id="PR00032">
    <property type="entry name" value="HTHARAC"/>
</dbReference>
<evidence type="ECO:0000256" key="2">
    <source>
        <dbReference type="ARBA" id="ARBA00023125"/>
    </source>
</evidence>
<keyword evidence="2" id="KW-0238">DNA-binding</keyword>
<dbReference type="SMART" id="SM00342">
    <property type="entry name" value="HTH_ARAC"/>
    <property type="match status" value="1"/>
</dbReference>
<dbReference type="OrthoDB" id="9793400at2"/>
<keyword evidence="1" id="KW-0805">Transcription regulation</keyword>
<dbReference type="PANTHER" id="PTHR46796:SF6">
    <property type="entry name" value="ARAC SUBFAMILY"/>
    <property type="match status" value="1"/>
</dbReference>
<dbReference type="Gene3D" id="1.10.10.60">
    <property type="entry name" value="Homeodomain-like"/>
    <property type="match status" value="1"/>
</dbReference>
<dbReference type="AlphaFoldDB" id="A0A2S9QJ53"/>
<proteinExistence type="predicted"/>
<dbReference type="GO" id="GO:0003700">
    <property type="term" value="F:DNA-binding transcription factor activity"/>
    <property type="evidence" value="ECO:0007669"/>
    <property type="project" value="InterPro"/>
</dbReference>
<sequence length="316" mass="35260">MHHPATRARSAASRPIHIGRLTLEITQAEGERICNCEPVKGVGEACYMLLVPLSGTLHYAQAGRTGSVGAGEYVLLSQMEFHEFSAPANASLMVLRIPTLELRGRLTSVDDHIGRRFGANVQMTRLMVELLRSVAEVFADCPPPNPEALATEIFSFVALAIGAEDRGSTVDVRNARYHLRRRIFEFIEKNLGDQELTPRKIAASSRISLSYLYSLFNDDDTTVSQFMQLRRLQRAYELLVADPGGRLTVSEIAYQVGFKNVSHFSRSFSRQFNMAPRDARRAAQETPEPKAPLPAVETQERLPRHRFTGHTLQASP</sequence>
<comment type="caution">
    <text evidence="6">The sequence shown here is derived from an EMBL/GenBank/DDBJ whole genome shotgun (WGS) entry which is preliminary data.</text>
</comment>
<evidence type="ECO:0000256" key="1">
    <source>
        <dbReference type="ARBA" id="ARBA00023015"/>
    </source>
</evidence>
<gene>
    <name evidence="6" type="ORF">C5L14_01955</name>
</gene>
<protein>
    <submittedName>
        <fullName evidence="6">AraC family transcriptional regulator</fullName>
    </submittedName>
</protein>